<dbReference type="RefSeq" id="WP_090252403.1">
    <property type="nucleotide sequence ID" value="NZ_FPAS01000006.1"/>
</dbReference>
<protein>
    <recommendedName>
        <fullName evidence="3 4">Protein GrpE</fullName>
    </recommendedName>
    <alternativeName>
        <fullName evidence="3">HSP-70 cofactor</fullName>
    </alternativeName>
</protein>
<dbReference type="PROSITE" id="PS01071">
    <property type="entry name" value="GRPE"/>
    <property type="match status" value="1"/>
</dbReference>
<dbReference type="HAMAP" id="MF_01151">
    <property type="entry name" value="GrpE"/>
    <property type="match status" value="1"/>
</dbReference>
<keyword evidence="2 3" id="KW-0143">Chaperone</keyword>
<dbReference type="GO" id="GO:0042803">
    <property type="term" value="F:protein homodimerization activity"/>
    <property type="evidence" value="ECO:0007669"/>
    <property type="project" value="InterPro"/>
</dbReference>
<comment type="similarity">
    <text evidence="1 3 5">Belongs to the GrpE family.</text>
</comment>
<evidence type="ECO:0000256" key="6">
    <source>
        <dbReference type="SAM" id="MobiDB-lite"/>
    </source>
</evidence>
<evidence type="ECO:0000256" key="2">
    <source>
        <dbReference type="ARBA" id="ARBA00023186"/>
    </source>
</evidence>
<dbReference type="InterPro" id="IPR009012">
    <property type="entry name" value="GrpE_head"/>
</dbReference>
<name>A0A1I7BMU6_9FLAO</name>
<keyword evidence="3" id="KW-0963">Cytoplasm</keyword>
<organism evidence="7 8">
    <name type="scientific">Lishizhenia tianjinensis</name>
    <dbReference type="NCBI Taxonomy" id="477690"/>
    <lineage>
        <taxon>Bacteria</taxon>
        <taxon>Pseudomonadati</taxon>
        <taxon>Bacteroidota</taxon>
        <taxon>Flavobacteriia</taxon>
        <taxon>Flavobacteriales</taxon>
        <taxon>Crocinitomicaceae</taxon>
        <taxon>Lishizhenia</taxon>
    </lineage>
</organism>
<dbReference type="SUPFAM" id="SSF51064">
    <property type="entry name" value="Head domain of nucleotide exchange factor GrpE"/>
    <property type="match status" value="1"/>
</dbReference>
<dbReference type="GO" id="GO:0000774">
    <property type="term" value="F:adenyl-nucleotide exchange factor activity"/>
    <property type="evidence" value="ECO:0007669"/>
    <property type="project" value="InterPro"/>
</dbReference>
<keyword evidence="8" id="KW-1185">Reference proteome</keyword>
<evidence type="ECO:0000256" key="5">
    <source>
        <dbReference type="RuleBase" id="RU004478"/>
    </source>
</evidence>
<feature type="compositionally biased region" description="Basic and acidic residues" evidence="6">
    <location>
        <begin position="1"/>
        <end position="10"/>
    </location>
</feature>
<reference evidence="7 8" key="1">
    <citation type="submission" date="2016-10" db="EMBL/GenBank/DDBJ databases">
        <authorList>
            <person name="de Groot N.N."/>
        </authorList>
    </citation>
    <scope>NUCLEOTIDE SEQUENCE [LARGE SCALE GENOMIC DNA]</scope>
    <source>
        <strain evidence="7 8">CGMCC 1.7005</strain>
    </source>
</reference>
<gene>
    <name evidence="3" type="primary">grpE</name>
    <name evidence="7" type="ORF">SAMN05216474_2920</name>
</gene>
<dbReference type="GO" id="GO:0051082">
    <property type="term" value="F:unfolded protein binding"/>
    <property type="evidence" value="ECO:0007669"/>
    <property type="project" value="TreeGrafter"/>
</dbReference>
<proteinExistence type="inferred from homology"/>
<evidence type="ECO:0000313" key="8">
    <source>
        <dbReference type="Proteomes" id="UP000236454"/>
    </source>
</evidence>
<comment type="function">
    <text evidence="3 4">Participates actively in the response to hyperosmotic and heat shock by preventing the aggregation of stress-denatured proteins, in association with DnaK and GrpE. It is the nucleotide exchange factor for DnaK and may function as a thermosensor. Unfolded proteins bind initially to DnaJ; upon interaction with the DnaJ-bound protein, DnaK hydrolyzes its bound ATP, resulting in the formation of a stable complex. GrpE releases ADP from DnaK; ATP binding to DnaK triggers the release of the substrate protein, thus completing the reaction cycle. Several rounds of ATP-dependent interactions between DnaJ, DnaK and GrpE are required for fully efficient folding.</text>
</comment>
<evidence type="ECO:0000256" key="1">
    <source>
        <dbReference type="ARBA" id="ARBA00009054"/>
    </source>
</evidence>
<evidence type="ECO:0000313" key="7">
    <source>
        <dbReference type="EMBL" id="SFT88499.1"/>
    </source>
</evidence>
<keyword evidence="3 4" id="KW-0346">Stress response</keyword>
<dbReference type="InterPro" id="IPR013805">
    <property type="entry name" value="GrpE_CC"/>
</dbReference>
<sequence length="180" mass="20492">MAKQEDKIQEEITQEEMDAQATEQVEGQEETPQEPTWEEKYNELNDKYLRLYSDFDNFRKRNIKEKADLISNAGAGVIKDLLPILDDFERAIKSNATTEDVNGLKEGFELIANKMNNILSSKGLKMMESKETAFDADLHEAITNIPAPTEELKGKVVDVIENGYYLNDKVLRYAKVVVGQ</sequence>
<dbReference type="GO" id="GO:0006457">
    <property type="term" value="P:protein folding"/>
    <property type="evidence" value="ECO:0007669"/>
    <property type="project" value="InterPro"/>
</dbReference>
<dbReference type="SUPFAM" id="SSF58014">
    <property type="entry name" value="Coiled-coil domain of nucleotide exchange factor GrpE"/>
    <property type="match status" value="1"/>
</dbReference>
<dbReference type="Pfam" id="PF01025">
    <property type="entry name" value="GrpE"/>
    <property type="match status" value="1"/>
</dbReference>
<accession>A0A1I7BMU6</accession>
<dbReference type="PANTHER" id="PTHR21237">
    <property type="entry name" value="GRPE PROTEIN"/>
    <property type="match status" value="1"/>
</dbReference>
<dbReference type="CDD" id="cd00446">
    <property type="entry name" value="GrpE"/>
    <property type="match status" value="1"/>
</dbReference>
<dbReference type="STRING" id="477690.SAMN05216474_2920"/>
<dbReference type="PRINTS" id="PR00773">
    <property type="entry name" value="GRPEPROTEIN"/>
</dbReference>
<comment type="subcellular location">
    <subcellularLocation>
        <location evidence="3">Cytoplasm</location>
    </subcellularLocation>
</comment>
<dbReference type="GO" id="GO:0051087">
    <property type="term" value="F:protein-folding chaperone binding"/>
    <property type="evidence" value="ECO:0007669"/>
    <property type="project" value="InterPro"/>
</dbReference>
<dbReference type="Gene3D" id="2.30.22.10">
    <property type="entry name" value="Head domain of nucleotide exchange factor GrpE"/>
    <property type="match status" value="1"/>
</dbReference>
<feature type="region of interest" description="Disordered" evidence="6">
    <location>
        <begin position="1"/>
        <end position="39"/>
    </location>
</feature>
<comment type="subunit">
    <text evidence="3">Homodimer.</text>
</comment>
<dbReference type="InterPro" id="IPR000740">
    <property type="entry name" value="GrpE"/>
</dbReference>
<dbReference type="Proteomes" id="UP000236454">
    <property type="component" value="Unassembled WGS sequence"/>
</dbReference>
<dbReference type="EMBL" id="FPAS01000006">
    <property type="protein sequence ID" value="SFT88499.1"/>
    <property type="molecule type" value="Genomic_DNA"/>
</dbReference>
<dbReference type="Gene3D" id="3.90.20.20">
    <property type="match status" value="1"/>
</dbReference>
<dbReference type="OrthoDB" id="9812586at2"/>
<dbReference type="AlphaFoldDB" id="A0A1I7BMU6"/>
<evidence type="ECO:0000256" key="4">
    <source>
        <dbReference type="RuleBase" id="RU000639"/>
    </source>
</evidence>
<dbReference type="GO" id="GO:0005737">
    <property type="term" value="C:cytoplasm"/>
    <property type="evidence" value="ECO:0007669"/>
    <property type="project" value="UniProtKB-SubCell"/>
</dbReference>
<evidence type="ECO:0000256" key="3">
    <source>
        <dbReference type="HAMAP-Rule" id="MF_01151"/>
    </source>
</evidence>
<dbReference type="PANTHER" id="PTHR21237:SF23">
    <property type="entry name" value="GRPE PROTEIN HOMOLOG, MITOCHONDRIAL"/>
    <property type="match status" value="1"/>
</dbReference>